<dbReference type="InterPro" id="IPR012318">
    <property type="entry name" value="HTH_CRP"/>
</dbReference>
<dbReference type="Gene3D" id="1.10.10.10">
    <property type="entry name" value="Winged helix-like DNA-binding domain superfamily/Winged helix DNA-binding domain"/>
    <property type="match status" value="1"/>
</dbReference>
<dbReference type="InterPro" id="IPR036388">
    <property type="entry name" value="WH-like_DNA-bd_sf"/>
</dbReference>
<dbReference type="Proteomes" id="UP001315278">
    <property type="component" value="Unassembled WGS sequence"/>
</dbReference>
<protein>
    <recommendedName>
        <fullName evidence="1">HTH crp-type domain-containing protein</fullName>
    </recommendedName>
</protein>
<sequence>MGQRLTAAGTSTLPMSRLDIADHLGLELEAGARVLIRLRSAHVLDFNCHAKSSSSTGCGW</sequence>
<proteinExistence type="predicted"/>
<comment type="caution">
    <text evidence="2">The sequence shown here is derived from an EMBL/GenBank/DDBJ whole genome shotgun (WGS) entry which is preliminary data.</text>
</comment>
<organism evidence="2 3">
    <name type="scientific">Bradyrhizobium jicamae</name>
    <dbReference type="NCBI Taxonomy" id="280332"/>
    <lineage>
        <taxon>Bacteria</taxon>
        <taxon>Pseudomonadati</taxon>
        <taxon>Pseudomonadota</taxon>
        <taxon>Alphaproteobacteria</taxon>
        <taxon>Hyphomicrobiales</taxon>
        <taxon>Nitrobacteraceae</taxon>
        <taxon>Bradyrhizobium</taxon>
    </lineage>
</organism>
<dbReference type="PRINTS" id="PR00034">
    <property type="entry name" value="HTHCRP"/>
</dbReference>
<reference evidence="3" key="1">
    <citation type="journal article" date="2021" name="ISME J.">
        <title>Evolutionary origin and ecological implication of a unique nif island in free-living Bradyrhizobium lineages.</title>
        <authorList>
            <person name="Tao J."/>
        </authorList>
    </citation>
    <scope>NUCLEOTIDE SEQUENCE [LARGE SCALE GENOMIC DNA]</scope>
    <source>
        <strain evidence="3">SZCCT0434</strain>
    </source>
</reference>
<evidence type="ECO:0000313" key="3">
    <source>
        <dbReference type="Proteomes" id="UP001315278"/>
    </source>
</evidence>
<evidence type="ECO:0000259" key="1">
    <source>
        <dbReference type="Pfam" id="PF00325"/>
    </source>
</evidence>
<name>A0ABS5FXB0_9BRAD</name>
<evidence type="ECO:0000313" key="2">
    <source>
        <dbReference type="EMBL" id="MBR0801450.1"/>
    </source>
</evidence>
<gene>
    <name evidence="2" type="ORF">JQ615_39515</name>
</gene>
<dbReference type="EMBL" id="JAFCJH010000082">
    <property type="protein sequence ID" value="MBR0801450.1"/>
    <property type="molecule type" value="Genomic_DNA"/>
</dbReference>
<accession>A0ABS5FXB0</accession>
<keyword evidence="3" id="KW-1185">Reference proteome</keyword>
<dbReference type="Pfam" id="PF00325">
    <property type="entry name" value="Crp"/>
    <property type="match status" value="1"/>
</dbReference>
<feature type="domain" description="HTH crp-type" evidence="1">
    <location>
        <begin position="13"/>
        <end position="40"/>
    </location>
</feature>